<evidence type="ECO:0000313" key="2">
    <source>
        <dbReference type="EMBL" id="KAK1331747.1"/>
    </source>
</evidence>
<comment type="caution">
    <text evidence="2">The sequence shown here is derived from an EMBL/GenBank/DDBJ whole genome shotgun (WGS) entry which is preliminary data.</text>
</comment>
<sequence>MALQLPQGSACSRSPQPRVATPQSPPEPPNPSCRLCAGPPPPRAPEPATASLTALTYRDKFVIICLNIFEYGLKQQEKRRLELDTFTACVQEAVQENREQGKLRIAKFEEKHLLSLSAIRDESDLASMEARIVAYSEDITELSSVLMTLEMQLVEQLEETINMFERNIIDLVGLFVENVQSLYPFLRGRGWEALLGPGLTLATTLLPASRGLGRRLHA</sequence>
<proteinExistence type="predicted"/>
<gene>
    <name evidence="2" type="ORF">QTO34_009722</name>
</gene>
<name>A0AA40HIA7_CNENI</name>
<accession>A0AA40HIA7</accession>
<feature type="compositionally biased region" description="Polar residues" evidence="1">
    <location>
        <begin position="1"/>
        <end position="15"/>
    </location>
</feature>
<reference evidence="2" key="1">
    <citation type="submission" date="2023-06" db="EMBL/GenBank/DDBJ databases">
        <title>Reference genome for the Northern bat (Eptesicus nilssonii), a most northern bat species.</title>
        <authorList>
            <person name="Laine V.N."/>
            <person name="Pulliainen A.T."/>
            <person name="Lilley T.M."/>
        </authorList>
    </citation>
    <scope>NUCLEOTIDE SEQUENCE</scope>
    <source>
        <strain evidence="2">BLF_Eptnil</strain>
        <tissue evidence="2">Kidney</tissue>
    </source>
</reference>
<dbReference type="Proteomes" id="UP001177744">
    <property type="component" value="Unassembled WGS sequence"/>
</dbReference>
<evidence type="ECO:0000313" key="3">
    <source>
        <dbReference type="Proteomes" id="UP001177744"/>
    </source>
</evidence>
<feature type="region of interest" description="Disordered" evidence="1">
    <location>
        <begin position="1"/>
        <end position="47"/>
    </location>
</feature>
<evidence type="ECO:0000256" key="1">
    <source>
        <dbReference type="SAM" id="MobiDB-lite"/>
    </source>
</evidence>
<dbReference type="AlphaFoldDB" id="A0AA40HIA7"/>
<organism evidence="2 3">
    <name type="scientific">Cnephaeus nilssonii</name>
    <name type="common">Northern bat</name>
    <name type="synonym">Eptesicus nilssonii</name>
    <dbReference type="NCBI Taxonomy" id="3371016"/>
    <lineage>
        <taxon>Eukaryota</taxon>
        <taxon>Metazoa</taxon>
        <taxon>Chordata</taxon>
        <taxon>Craniata</taxon>
        <taxon>Vertebrata</taxon>
        <taxon>Euteleostomi</taxon>
        <taxon>Mammalia</taxon>
        <taxon>Eutheria</taxon>
        <taxon>Laurasiatheria</taxon>
        <taxon>Chiroptera</taxon>
        <taxon>Yangochiroptera</taxon>
        <taxon>Vespertilionidae</taxon>
        <taxon>Cnephaeus</taxon>
    </lineage>
</organism>
<dbReference type="EMBL" id="JAULJE010000020">
    <property type="protein sequence ID" value="KAK1331747.1"/>
    <property type="molecule type" value="Genomic_DNA"/>
</dbReference>
<protein>
    <submittedName>
        <fullName evidence="2">Uncharacterized protein</fullName>
    </submittedName>
</protein>
<keyword evidence="3" id="KW-1185">Reference proteome</keyword>